<dbReference type="Gene3D" id="3.60.10.10">
    <property type="entry name" value="Endonuclease/exonuclease/phosphatase"/>
    <property type="match status" value="1"/>
</dbReference>
<accession>A0ABQ6N9T7</accession>
<comment type="caution">
    <text evidence="1">The sequence shown here is derived from an EMBL/GenBank/DDBJ whole genome shotgun (WGS) entry which is preliminary data.</text>
</comment>
<dbReference type="InterPro" id="IPR036691">
    <property type="entry name" value="Endo/exonu/phosph_ase_sf"/>
</dbReference>
<dbReference type="SUPFAM" id="SSF56219">
    <property type="entry name" value="DNase I-like"/>
    <property type="match status" value="1"/>
</dbReference>
<proteinExistence type="predicted"/>
<sequence length="214" mass="23239">MQIFLAAVHLESGDPAKTKAVKKRARAMDFIRARVADVATAWRETNTRGLVVIGGDFNSVREEYVHGNGDGFFASPGVQAVEPQKDRPAGASDVWEPSEQYALLGPKGNLLLVAPPLDTNYLHEASFITDGQPYTTMSKHLNYVLDYVLVGSCNLAAVETEGTRLVSPRDCEAAADPQTGLKFSTELVGSDHLPVSCRITVRSGDEEDTSRFNI</sequence>
<evidence type="ECO:0000313" key="2">
    <source>
        <dbReference type="Proteomes" id="UP001165060"/>
    </source>
</evidence>
<evidence type="ECO:0000313" key="1">
    <source>
        <dbReference type="EMBL" id="GMI52268.1"/>
    </source>
</evidence>
<organism evidence="1 2">
    <name type="scientific">Tetraparma gracilis</name>
    <dbReference type="NCBI Taxonomy" id="2962635"/>
    <lineage>
        <taxon>Eukaryota</taxon>
        <taxon>Sar</taxon>
        <taxon>Stramenopiles</taxon>
        <taxon>Ochrophyta</taxon>
        <taxon>Bolidophyceae</taxon>
        <taxon>Parmales</taxon>
        <taxon>Triparmaceae</taxon>
        <taxon>Tetraparma</taxon>
    </lineage>
</organism>
<dbReference type="EMBL" id="BRYB01006218">
    <property type="protein sequence ID" value="GMI52268.1"/>
    <property type="molecule type" value="Genomic_DNA"/>
</dbReference>
<keyword evidence="2" id="KW-1185">Reference proteome</keyword>
<name>A0ABQ6N9T7_9STRA</name>
<reference evidence="1 2" key="1">
    <citation type="journal article" date="2023" name="Commun. Biol.">
        <title>Genome analysis of Parmales, the sister group of diatoms, reveals the evolutionary specialization of diatoms from phago-mixotrophs to photoautotrophs.</title>
        <authorList>
            <person name="Ban H."/>
            <person name="Sato S."/>
            <person name="Yoshikawa S."/>
            <person name="Yamada K."/>
            <person name="Nakamura Y."/>
            <person name="Ichinomiya M."/>
            <person name="Sato N."/>
            <person name="Blanc-Mathieu R."/>
            <person name="Endo H."/>
            <person name="Kuwata A."/>
            <person name="Ogata H."/>
        </authorList>
    </citation>
    <scope>NUCLEOTIDE SEQUENCE [LARGE SCALE GENOMIC DNA]</scope>
</reference>
<dbReference type="Proteomes" id="UP001165060">
    <property type="component" value="Unassembled WGS sequence"/>
</dbReference>
<gene>
    <name evidence="1" type="ORF">TeGR_g4198</name>
</gene>
<evidence type="ECO:0008006" key="3">
    <source>
        <dbReference type="Google" id="ProtNLM"/>
    </source>
</evidence>
<protein>
    <recommendedName>
        <fullName evidence="3">Endonuclease/exonuclease/phosphatase domain-containing protein</fullName>
    </recommendedName>
</protein>